<feature type="transmembrane region" description="Helical" evidence="1">
    <location>
        <begin position="12"/>
        <end position="34"/>
    </location>
</feature>
<gene>
    <name evidence="2" type="ORF">SAMN05216180_2393</name>
</gene>
<name>A0A1H8CXL4_9FIRM</name>
<keyword evidence="3" id="KW-1185">Reference proteome</keyword>
<evidence type="ECO:0000256" key="1">
    <source>
        <dbReference type="SAM" id="Phobius"/>
    </source>
</evidence>
<dbReference type="EMBL" id="FOCG01000002">
    <property type="protein sequence ID" value="SEM99745.1"/>
    <property type="molecule type" value="Genomic_DNA"/>
</dbReference>
<sequence length="99" mass="11476">MGIDTKNTILLIVFVIVAAIVLTAVGYGIVWLVIRYFTYDSRKLKAQQQMLEQSLIKFKEPASNSQYTKIQDKDTYAIQQLTQRVYKLEQEIKSLKCKI</sequence>
<dbReference type="RefSeq" id="WP_092755460.1">
    <property type="nucleotide sequence ID" value="NZ_FOCG01000002.1"/>
</dbReference>
<accession>A0A1H8CXL4</accession>
<evidence type="ECO:0000313" key="2">
    <source>
        <dbReference type="EMBL" id="SEM99745.1"/>
    </source>
</evidence>
<dbReference type="AlphaFoldDB" id="A0A1H8CXL4"/>
<dbReference type="STRING" id="474960.SAMN05216180_2393"/>
<organism evidence="2 3">
    <name type="scientific">Hydrogenoanaerobacterium saccharovorans</name>
    <dbReference type="NCBI Taxonomy" id="474960"/>
    <lineage>
        <taxon>Bacteria</taxon>
        <taxon>Bacillati</taxon>
        <taxon>Bacillota</taxon>
        <taxon>Clostridia</taxon>
        <taxon>Eubacteriales</taxon>
        <taxon>Oscillospiraceae</taxon>
        <taxon>Hydrogenoanaerobacterium</taxon>
    </lineage>
</organism>
<dbReference type="Proteomes" id="UP000199158">
    <property type="component" value="Unassembled WGS sequence"/>
</dbReference>
<evidence type="ECO:0000313" key="3">
    <source>
        <dbReference type="Proteomes" id="UP000199158"/>
    </source>
</evidence>
<keyword evidence="1" id="KW-1133">Transmembrane helix</keyword>
<protein>
    <submittedName>
        <fullName evidence="2">Uncharacterized protein</fullName>
    </submittedName>
</protein>
<proteinExistence type="predicted"/>
<reference evidence="2 3" key="1">
    <citation type="submission" date="2016-10" db="EMBL/GenBank/DDBJ databases">
        <authorList>
            <person name="de Groot N.N."/>
        </authorList>
    </citation>
    <scope>NUCLEOTIDE SEQUENCE [LARGE SCALE GENOMIC DNA]</scope>
    <source>
        <strain evidence="2 3">CGMCC 1.5070</strain>
    </source>
</reference>
<keyword evidence="1" id="KW-0472">Membrane</keyword>
<keyword evidence="1" id="KW-0812">Transmembrane</keyword>